<proteinExistence type="inferred from homology"/>
<dbReference type="EMBL" id="BJYK01000007">
    <property type="protein sequence ID" value="GEN80467.1"/>
    <property type="molecule type" value="Genomic_DNA"/>
</dbReference>
<dbReference type="PANTHER" id="PTHR43335:SF4">
    <property type="entry name" value="ABC TRANSPORTER, ATP-BINDING PROTEIN"/>
    <property type="match status" value="1"/>
</dbReference>
<evidence type="ECO:0000256" key="4">
    <source>
        <dbReference type="ARBA" id="ARBA00022840"/>
    </source>
</evidence>
<dbReference type="OrthoDB" id="9804819at2"/>
<dbReference type="InterPro" id="IPR027417">
    <property type="entry name" value="P-loop_NTPase"/>
</dbReference>
<sequence length="247" mass="25254">MTDIALDGLTKRFGAVTAVDDVSLQIRPGAVTAFLGPNGAGKTTTMRAILGLVAPTAGRALIGGRPYAALPRPRREVGALLGPDGAHPGRTGRDHLRVIASAAGLDRARVDAVLDLVELTDAADRRVGGYSLGMRQRLGLAAALLGDPAVLIADEPANGLDPEGIAWLRRFLRQAADDGRTVLVSSHLLAEVARTADRIVIVSEGRLRFDGGLAELAGPAGPGDADALEAAFLRLTVAGAGTAGVAA</sequence>
<protein>
    <submittedName>
        <fullName evidence="6">ABC transporter</fullName>
    </submittedName>
</protein>
<evidence type="ECO:0000256" key="1">
    <source>
        <dbReference type="ARBA" id="ARBA00005417"/>
    </source>
</evidence>
<evidence type="ECO:0000256" key="3">
    <source>
        <dbReference type="ARBA" id="ARBA00022741"/>
    </source>
</evidence>
<evidence type="ECO:0000313" key="6">
    <source>
        <dbReference type="EMBL" id="GEN80467.1"/>
    </source>
</evidence>
<gene>
    <name evidence="6" type="ORF">AFE02nite_22010</name>
</gene>
<dbReference type="PANTHER" id="PTHR43335">
    <property type="entry name" value="ABC TRANSPORTER, ATP-BINDING PROTEIN"/>
    <property type="match status" value="1"/>
</dbReference>
<dbReference type="Gene3D" id="3.40.50.300">
    <property type="entry name" value="P-loop containing nucleotide triphosphate hydrolases"/>
    <property type="match status" value="1"/>
</dbReference>
<accession>A0A511YZ30</accession>
<dbReference type="Proteomes" id="UP000321484">
    <property type="component" value="Unassembled WGS sequence"/>
</dbReference>
<dbReference type="PROSITE" id="PS50893">
    <property type="entry name" value="ABC_TRANSPORTER_2"/>
    <property type="match status" value="1"/>
</dbReference>
<dbReference type="PROSITE" id="PS00211">
    <property type="entry name" value="ABC_TRANSPORTER_1"/>
    <property type="match status" value="1"/>
</dbReference>
<evidence type="ECO:0000256" key="2">
    <source>
        <dbReference type="ARBA" id="ARBA00022448"/>
    </source>
</evidence>
<dbReference type="Pfam" id="PF00005">
    <property type="entry name" value="ABC_tran"/>
    <property type="match status" value="1"/>
</dbReference>
<evidence type="ECO:0000313" key="7">
    <source>
        <dbReference type="Proteomes" id="UP000321484"/>
    </source>
</evidence>
<reference evidence="6 7" key="1">
    <citation type="submission" date="2019-07" db="EMBL/GenBank/DDBJ databases">
        <title>Whole genome shotgun sequence of Actinotalea fermentans NBRC 105374.</title>
        <authorList>
            <person name="Hosoyama A."/>
            <person name="Uohara A."/>
            <person name="Ohji S."/>
            <person name="Ichikawa N."/>
        </authorList>
    </citation>
    <scope>NUCLEOTIDE SEQUENCE [LARGE SCALE GENOMIC DNA]</scope>
    <source>
        <strain evidence="6 7">NBRC 105374</strain>
    </source>
</reference>
<dbReference type="AlphaFoldDB" id="A0A511YZ30"/>
<keyword evidence="3" id="KW-0547">Nucleotide-binding</keyword>
<feature type="domain" description="ABC transporter" evidence="5">
    <location>
        <begin position="4"/>
        <end position="229"/>
    </location>
</feature>
<dbReference type="InterPro" id="IPR003593">
    <property type="entry name" value="AAA+_ATPase"/>
</dbReference>
<keyword evidence="4" id="KW-0067">ATP-binding</keyword>
<keyword evidence="2" id="KW-0813">Transport</keyword>
<keyword evidence="7" id="KW-1185">Reference proteome</keyword>
<dbReference type="SUPFAM" id="SSF52540">
    <property type="entry name" value="P-loop containing nucleoside triphosphate hydrolases"/>
    <property type="match status" value="1"/>
</dbReference>
<dbReference type="InterPro" id="IPR003439">
    <property type="entry name" value="ABC_transporter-like_ATP-bd"/>
</dbReference>
<comment type="similarity">
    <text evidence="1">Belongs to the ABC transporter superfamily.</text>
</comment>
<comment type="caution">
    <text evidence="6">The sequence shown here is derived from an EMBL/GenBank/DDBJ whole genome shotgun (WGS) entry which is preliminary data.</text>
</comment>
<dbReference type="SMART" id="SM00382">
    <property type="entry name" value="AAA"/>
    <property type="match status" value="1"/>
</dbReference>
<organism evidence="6 7">
    <name type="scientific">Actinotalea fermentans</name>
    <dbReference type="NCBI Taxonomy" id="43671"/>
    <lineage>
        <taxon>Bacteria</taxon>
        <taxon>Bacillati</taxon>
        <taxon>Actinomycetota</taxon>
        <taxon>Actinomycetes</taxon>
        <taxon>Micrococcales</taxon>
        <taxon>Cellulomonadaceae</taxon>
        <taxon>Actinotalea</taxon>
    </lineage>
</organism>
<name>A0A511YZ30_9CELL</name>
<dbReference type="GO" id="GO:0005524">
    <property type="term" value="F:ATP binding"/>
    <property type="evidence" value="ECO:0007669"/>
    <property type="project" value="UniProtKB-KW"/>
</dbReference>
<dbReference type="GO" id="GO:0016887">
    <property type="term" value="F:ATP hydrolysis activity"/>
    <property type="evidence" value="ECO:0007669"/>
    <property type="project" value="InterPro"/>
</dbReference>
<evidence type="ECO:0000259" key="5">
    <source>
        <dbReference type="PROSITE" id="PS50893"/>
    </source>
</evidence>
<dbReference type="RefSeq" id="WP_146819640.1">
    <property type="nucleotide sequence ID" value="NZ_BJYK01000007.1"/>
</dbReference>
<dbReference type="InterPro" id="IPR017871">
    <property type="entry name" value="ABC_transporter-like_CS"/>
</dbReference>